<name>A0A2L0D373_9STRE</name>
<dbReference type="Proteomes" id="UP000238956">
    <property type="component" value="Chromosome"/>
</dbReference>
<sequence length="109" mass="12933">MEDYVYFIGLPIAVFIIFISVKSMIFVTKKFGFNYAIRFEKVETIPDLQSNRKFRRYFRVVSHPTECTYTVQSKWNDKQLIENISEEYHLENNQIIVQPLQLSGVLGFI</sequence>
<protein>
    <submittedName>
        <fullName evidence="2">Uncharacterized protein</fullName>
    </submittedName>
</protein>
<accession>A0A2L0D373</accession>
<evidence type="ECO:0000256" key="1">
    <source>
        <dbReference type="SAM" id="Phobius"/>
    </source>
</evidence>
<gene>
    <name evidence="2" type="ORF">C0J00_03550</name>
</gene>
<dbReference type="GeneID" id="98392986"/>
<dbReference type="EMBL" id="CP025536">
    <property type="protein sequence ID" value="AUW96256.1"/>
    <property type="molecule type" value="Genomic_DNA"/>
</dbReference>
<keyword evidence="1" id="KW-0812">Transmembrane</keyword>
<keyword evidence="1" id="KW-0472">Membrane</keyword>
<dbReference type="RefSeq" id="WP_104967591.1">
    <property type="nucleotide sequence ID" value="NZ_CP025536.1"/>
</dbReference>
<evidence type="ECO:0000313" key="3">
    <source>
        <dbReference type="Proteomes" id="UP000238956"/>
    </source>
</evidence>
<dbReference type="KEGG" id="splr:C0J00_03550"/>
<evidence type="ECO:0000313" key="2">
    <source>
        <dbReference type="EMBL" id="AUW96256.1"/>
    </source>
</evidence>
<reference evidence="2 3" key="2">
    <citation type="submission" date="2018-02" db="EMBL/GenBank/DDBJ databases">
        <title>Whole genome sequencing analysis of Streptococcus pluranimalium isolated from cattle infected mastitis in China.</title>
        <authorList>
            <person name="Zhang J.-R."/>
            <person name="Hu G.-Z."/>
        </authorList>
    </citation>
    <scope>NUCLEOTIDE SEQUENCE [LARGE SCALE GENOMIC DNA]</scope>
    <source>
        <strain evidence="2 3">TH11417</strain>
    </source>
</reference>
<feature type="transmembrane region" description="Helical" evidence="1">
    <location>
        <begin position="6"/>
        <end position="28"/>
    </location>
</feature>
<keyword evidence="3" id="KW-1185">Reference proteome</keyword>
<keyword evidence="1" id="KW-1133">Transmembrane helix</keyword>
<organism evidence="2 3">
    <name type="scientific">Streptococcus pluranimalium</name>
    <dbReference type="NCBI Taxonomy" id="82348"/>
    <lineage>
        <taxon>Bacteria</taxon>
        <taxon>Bacillati</taxon>
        <taxon>Bacillota</taxon>
        <taxon>Bacilli</taxon>
        <taxon>Lactobacillales</taxon>
        <taxon>Streptococcaceae</taxon>
        <taxon>Streptococcus</taxon>
    </lineage>
</organism>
<proteinExistence type="predicted"/>
<dbReference type="AlphaFoldDB" id="A0A2L0D373"/>
<reference evidence="2 3" key="1">
    <citation type="submission" date="2017-12" db="EMBL/GenBank/DDBJ databases">
        <authorList>
            <person name="Hurst M.R.H."/>
        </authorList>
    </citation>
    <scope>NUCLEOTIDE SEQUENCE [LARGE SCALE GENOMIC DNA]</scope>
    <source>
        <strain evidence="2 3">TH11417</strain>
    </source>
</reference>